<comment type="caution">
    <text evidence="7">The sequence shown here is derived from an EMBL/GenBank/DDBJ whole genome shotgun (WGS) entry which is preliminary data.</text>
</comment>
<proteinExistence type="predicted"/>
<keyword evidence="8" id="KW-1185">Reference proteome</keyword>
<accession>A0A367JTM6</accession>
<dbReference type="EMBL" id="PJQL01000749">
    <property type="protein sequence ID" value="RCH93041.1"/>
    <property type="molecule type" value="Genomic_DNA"/>
</dbReference>
<dbReference type="STRING" id="86630.A0A367JTM6"/>
<dbReference type="GO" id="GO:0008270">
    <property type="term" value="F:zinc ion binding"/>
    <property type="evidence" value="ECO:0007669"/>
    <property type="project" value="InterPro"/>
</dbReference>
<dbReference type="GO" id="GO:0003677">
    <property type="term" value="F:DNA binding"/>
    <property type="evidence" value="ECO:0007669"/>
    <property type="project" value="InterPro"/>
</dbReference>
<gene>
    <name evidence="7" type="ORF">CU097_008594</name>
</gene>
<keyword evidence="2" id="KW-0479">Metal-binding</keyword>
<evidence type="ECO:0000256" key="2">
    <source>
        <dbReference type="ARBA" id="ARBA00022723"/>
    </source>
</evidence>
<sequence>MDQNQPRKRVRTTRACVYCRKKKVRVFEIRCDGRHPTCSNCLQLQLNCEYAESKKRGPRKGYVQTLEERLTEMEKRLMTNNGVVMPSASLSPIQPSFSNRNNDMEYDLPSKEIVDHLVNIFFKHINAFLPFVHRSILKKSIQEGTISRPLLYSVLATSARFSDHPSIRTDPPYLACERFAKKALSLVDASTLQPTMSNIQFWGIMSFVEYGRASGSMSWVYGGLAVRFCQELGYHKEEIQSTPIVGEDGSVNAFEMAMRRRIYWSCLILDKMASAGTHRPQCIERSDCDARPSSFAENILLRDPELHTNIQGKPIQEDSLLSVSVYYMNCVEKFGEVNRYMNRISNNKPSSIVWPPIAEHRNLDNQLHAWQENLPEKFKFTQSNLEHHQTSASAQNLTTWLSSHALWCSSMMMLHRGSLAYFDMSHQVGEEMHRRIQASVETCHMCVDAAMGIFGAMKDLCHYNVLPYNGYSAYIFATALMTSAFSQTQEDREKSRRGLQILYELIEGLSPYWQMCEKLAKATKELLINHKRLYGDSLYNGYESHRIDMMPAMENSASLYSSQTYYITGNNNDFNPEIYNQHTSILSSALNSQKNNIDFNSIEFLFDTELFGQVVLDSGNANAHNLSNVPIS</sequence>
<dbReference type="SMART" id="SM00066">
    <property type="entry name" value="GAL4"/>
    <property type="match status" value="1"/>
</dbReference>
<dbReference type="PROSITE" id="PS50048">
    <property type="entry name" value="ZN2_CY6_FUNGAL_2"/>
    <property type="match status" value="1"/>
</dbReference>
<dbReference type="SUPFAM" id="SSF57701">
    <property type="entry name" value="Zn2/Cys6 DNA-binding domain"/>
    <property type="match status" value="1"/>
</dbReference>
<dbReference type="Gene3D" id="4.10.240.10">
    <property type="entry name" value="Zn(2)-C6 fungal-type DNA-binding domain"/>
    <property type="match status" value="1"/>
</dbReference>
<dbReference type="GO" id="GO:0005634">
    <property type="term" value="C:nucleus"/>
    <property type="evidence" value="ECO:0007669"/>
    <property type="project" value="UniProtKB-SubCell"/>
</dbReference>
<keyword evidence="4" id="KW-0804">Transcription</keyword>
<dbReference type="GO" id="GO:0006351">
    <property type="term" value="P:DNA-templated transcription"/>
    <property type="evidence" value="ECO:0007669"/>
    <property type="project" value="InterPro"/>
</dbReference>
<name>A0A367JTM6_RHIAZ</name>
<dbReference type="InterPro" id="IPR036864">
    <property type="entry name" value="Zn2-C6_fun-type_DNA-bd_sf"/>
</dbReference>
<dbReference type="InterPro" id="IPR050815">
    <property type="entry name" value="TF_fung"/>
</dbReference>
<evidence type="ECO:0000256" key="1">
    <source>
        <dbReference type="ARBA" id="ARBA00004123"/>
    </source>
</evidence>
<reference evidence="7 8" key="1">
    <citation type="journal article" date="2018" name="G3 (Bethesda)">
        <title>Phylogenetic and Phylogenomic Definition of Rhizopus Species.</title>
        <authorList>
            <person name="Gryganskyi A.P."/>
            <person name="Golan J."/>
            <person name="Dolatabadi S."/>
            <person name="Mondo S."/>
            <person name="Robb S."/>
            <person name="Idnurm A."/>
            <person name="Muszewska A."/>
            <person name="Steczkiewicz K."/>
            <person name="Masonjones S."/>
            <person name="Liao H.L."/>
            <person name="Gajdeczka M.T."/>
            <person name="Anike F."/>
            <person name="Vuek A."/>
            <person name="Anishchenko I.M."/>
            <person name="Voigt K."/>
            <person name="de Hoog G.S."/>
            <person name="Smith M.E."/>
            <person name="Heitman J."/>
            <person name="Vilgalys R."/>
            <person name="Stajich J.E."/>
        </authorList>
    </citation>
    <scope>NUCLEOTIDE SEQUENCE [LARGE SCALE GENOMIC DNA]</scope>
    <source>
        <strain evidence="7 8">CBS 357.93</strain>
    </source>
</reference>
<dbReference type="Pfam" id="PF04082">
    <property type="entry name" value="Fungal_trans"/>
    <property type="match status" value="1"/>
</dbReference>
<comment type="subcellular location">
    <subcellularLocation>
        <location evidence="1">Nucleus</location>
    </subcellularLocation>
</comment>
<evidence type="ECO:0000313" key="7">
    <source>
        <dbReference type="EMBL" id="RCH93041.1"/>
    </source>
</evidence>
<dbReference type="PANTHER" id="PTHR47338:SF5">
    <property type="entry name" value="ZN(II)2CYS6 TRANSCRIPTION FACTOR (EUROFUNG)"/>
    <property type="match status" value="1"/>
</dbReference>
<dbReference type="Pfam" id="PF00172">
    <property type="entry name" value="Zn_clus"/>
    <property type="match status" value="1"/>
</dbReference>
<dbReference type="OrthoDB" id="2123952at2759"/>
<dbReference type="AlphaFoldDB" id="A0A367JTM6"/>
<evidence type="ECO:0000259" key="6">
    <source>
        <dbReference type="PROSITE" id="PS50048"/>
    </source>
</evidence>
<protein>
    <recommendedName>
        <fullName evidence="6">Zn(2)-C6 fungal-type domain-containing protein</fullName>
    </recommendedName>
</protein>
<dbReference type="PANTHER" id="PTHR47338">
    <property type="entry name" value="ZN(II)2CYS6 TRANSCRIPTION FACTOR (EUROFUNG)-RELATED"/>
    <property type="match status" value="1"/>
</dbReference>
<dbReference type="SMART" id="SM00906">
    <property type="entry name" value="Fungal_trans"/>
    <property type="match status" value="1"/>
</dbReference>
<evidence type="ECO:0000256" key="4">
    <source>
        <dbReference type="ARBA" id="ARBA00023163"/>
    </source>
</evidence>
<dbReference type="Proteomes" id="UP000252139">
    <property type="component" value="Unassembled WGS sequence"/>
</dbReference>
<evidence type="ECO:0000256" key="5">
    <source>
        <dbReference type="ARBA" id="ARBA00023242"/>
    </source>
</evidence>
<dbReference type="GO" id="GO:0000981">
    <property type="term" value="F:DNA-binding transcription factor activity, RNA polymerase II-specific"/>
    <property type="evidence" value="ECO:0007669"/>
    <property type="project" value="InterPro"/>
</dbReference>
<evidence type="ECO:0000256" key="3">
    <source>
        <dbReference type="ARBA" id="ARBA00023015"/>
    </source>
</evidence>
<dbReference type="InterPro" id="IPR007219">
    <property type="entry name" value="XnlR_reg_dom"/>
</dbReference>
<keyword evidence="3" id="KW-0805">Transcription regulation</keyword>
<keyword evidence="5" id="KW-0539">Nucleus</keyword>
<evidence type="ECO:0000313" key="8">
    <source>
        <dbReference type="Proteomes" id="UP000252139"/>
    </source>
</evidence>
<dbReference type="CDD" id="cd00067">
    <property type="entry name" value="GAL4"/>
    <property type="match status" value="1"/>
</dbReference>
<organism evidence="7 8">
    <name type="scientific">Rhizopus azygosporus</name>
    <name type="common">Rhizopus microsporus var. azygosporus</name>
    <dbReference type="NCBI Taxonomy" id="86630"/>
    <lineage>
        <taxon>Eukaryota</taxon>
        <taxon>Fungi</taxon>
        <taxon>Fungi incertae sedis</taxon>
        <taxon>Mucoromycota</taxon>
        <taxon>Mucoromycotina</taxon>
        <taxon>Mucoromycetes</taxon>
        <taxon>Mucorales</taxon>
        <taxon>Mucorineae</taxon>
        <taxon>Rhizopodaceae</taxon>
        <taxon>Rhizopus</taxon>
    </lineage>
</organism>
<dbReference type="CDD" id="cd12148">
    <property type="entry name" value="fungal_TF_MHR"/>
    <property type="match status" value="1"/>
</dbReference>
<dbReference type="InterPro" id="IPR001138">
    <property type="entry name" value="Zn2Cys6_DnaBD"/>
</dbReference>
<feature type="domain" description="Zn(2)-C6 fungal-type" evidence="6">
    <location>
        <begin position="15"/>
        <end position="50"/>
    </location>
</feature>